<dbReference type="SUPFAM" id="SSF52743">
    <property type="entry name" value="Subtilisin-like"/>
    <property type="match status" value="1"/>
</dbReference>
<sequence>MMQHVQQIHRGQAKKFNTRREEKVKVANDKTEPSAWLDRTGWAQHLEGSDKPRLRETMRPIQADEPVLQTMWDSLSRVIDQARSMATSTKVGAPALFEVQRKQIHIKPSRPFDNRMEDDSWARYKDAWRKLLCILHRTQVDEPEFMPPYRLTKRQCSAYDAFADAAEEHPQAADPEASDERMDRLALEMAMSWLDHQFKESHYDSTIISGLAVMGMRDDGGWVPAIDYTPVYSAVIKVARMLVVYHSYLQRQDEVAKLMERMDEDEARETATSIFTIVREKVQRFMTVVAHEPHALPTPMDWIFDTRTYGMHIRYDTPAGGTIDWDGDCIKHRKIAFSMNKLHNMLHALVGEARQSLAELTAVGPAGIEALPPIEWSRLEDDHSKDRVGYSFLQDQRNGWLTKGDEWVLQRISESKAHRKAWFSNDSSIRASGNPYRGAAVRKYGRTLEQFRERLWMIMHMVAGQPARSTEILGIRHVNTVNGGIRNVLAHHRMMCFVTSYHKGFRRTGQAKVIHRYLPREVGELLVWYLWLVLPFWQQVQGIVKQADDCSPFLWSDEIVSRTEAESDTERRERLRKEQEGGQPEEQSEEEWETESDTDPAGFADWMKERKWTSDRARRIIQRHSERLMGTALTISAWRHMAIAISRRFLNRTFDDGGFGDEDEDGVDDNPADLQAGHGTHVAGMIYARALQQGGFGTAEKQDQFRMVSQQWHRFLGFGADDWSGAGRDGAGTKRRRAPFDSHREEVRFQRFARLHRVDIRGELRNMMGDGAAFRGQQEDVIRAVVRGQGPILQVTGTGGGKKRLWVCSICDERRKLETVYSTNATSGAMSHLQNRHRIFPPDGPLTSSDCEDARPRKRPRTSPIPKTQSTKVQELACGFIVNTDQPFGVFDDRYLRELLQQFDQDLFSQIPWSRSSQRRQLEVVFDNKKCLVQQSLREAITKIHVAFDLWTSPNRYAIVAVSGHFLDKEGRQQQRLLALTRQPGSHAGENIAHTLRRVVEDWQIEDMIGTLVSDNATNNDTCADHFFRAIEPALTHGDRVERRMRCYGHILNLVGRAFLYGEDGETFEQESQRLLDADLIEDDLRHWRHRGPVGRLRNIIKFIRASPQRSERFQTLASEADDQDAWLIHQESSRELQLILSNETRWNSTYLMIERALKKQGHLQTFLIENQMEEDASKRLPAEDVLHPEDWRLLVELKEILAPLYFQTMRCQGWGQRGSHGNVWEIMTGMEYLLDQLEDWKVYFDDPAGGAVEQYRALQLYDRSSRRKGPQATQPAPMKGAEEPSMDHLPLHTRADFMSGRADRLASLREDSKCYIRLSITNAWQKLNEYYTKLGSSPLFAAAVILHPGRSIRWLEDRWSSDEQQGWLRDAKDGLERFWTAWYRDNSAEPGAGGSLDYPAIPRRTDYSAGPRREESAYEQWLNSRTERLADESTELERYFRLELPVPIDDPIHWWMDCRLSFPTLSQLALDVFAIPAMAADCERAFSLAKLTLTSQRLSMEPSTLEKVQCLKNWIRWDAVTLGGLYFNNRGAIGEE</sequence>
<evidence type="ECO:0000313" key="8">
    <source>
        <dbReference type="EMBL" id="OAQ59780.1"/>
    </source>
</evidence>
<organism evidence="8 9">
    <name type="scientific">Purpureocillium lilacinum</name>
    <name type="common">Paecilomyces lilacinus</name>
    <dbReference type="NCBI Taxonomy" id="33203"/>
    <lineage>
        <taxon>Eukaryota</taxon>
        <taxon>Fungi</taxon>
        <taxon>Dikarya</taxon>
        <taxon>Ascomycota</taxon>
        <taxon>Pezizomycotina</taxon>
        <taxon>Sordariomycetes</taxon>
        <taxon>Hypocreomycetidae</taxon>
        <taxon>Hypocreales</taxon>
        <taxon>Ophiocordycipitaceae</taxon>
        <taxon>Purpureocillium</taxon>
    </lineage>
</organism>
<feature type="region of interest" description="Disordered" evidence="6">
    <location>
        <begin position="565"/>
        <end position="606"/>
    </location>
</feature>
<dbReference type="GO" id="GO:0046983">
    <property type="term" value="F:protein dimerization activity"/>
    <property type="evidence" value="ECO:0007669"/>
    <property type="project" value="InterPro"/>
</dbReference>
<dbReference type="GO" id="GO:0006508">
    <property type="term" value="P:proteolysis"/>
    <property type="evidence" value="ECO:0007669"/>
    <property type="project" value="InterPro"/>
</dbReference>
<accession>A0A179F341</accession>
<evidence type="ECO:0000259" key="7">
    <source>
        <dbReference type="Pfam" id="PF05699"/>
    </source>
</evidence>
<keyword evidence="2" id="KW-0479">Metal-binding</keyword>
<dbReference type="InterPro" id="IPR052035">
    <property type="entry name" value="ZnF_BED_domain_contain"/>
</dbReference>
<evidence type="ECO:0000313" key="9">
    <source>
        <dbReference type="Proteomes" id="UP000078240"/>
    </source>
</evidence>
<dbReference type="InterPro" id="IPR012337">
    <property type="entry name" value="RNaseH-like_sf"/>
</dbReference>
<dbReference type="Pfam" id="PF05699">
    <property type="entry name" value="Dimer_Tnp_hAT"/>
    <property type="match status" value="1"/>
</dbReference>
<evidence type="ECO:0000256" key="5">
    <source>
        <dbReference type="ARBA" id="ARBA00023242"/>
    </source>
</evidence>
<keyword evidence="4" id="KW-0862">Zinc</keyword>
<dbReference type="GO" id="GO:0008270">
    <property type="term" value="F:zinc ion binding"/>
    <property type="evidence" value="ECO:0007669"/>
    <property type="project" value="UniProtKB-KW"/>
</dbReference>
<name>A0A179F341_PURLI</name>
<dbReference type="EMBL" id="LSBH01000037">
    <property type="protein sequence ID" value="OAQ59780.1"/>
    <property type="molecule type" value="Genomic_DNA"/>
</dbReference>
<dbReference type="PANTHER" id="PTHR46481:SF10">
    <property type="entry name" value="ZINC FINGER BED DOMAIN-CONTAINING PROTEIN 39"/>
    <property type="match status" value="1"/>
</dbReference>
<dbReference type="SUPFAM" id="SSF53098">
    <property type="entry name" value="Ribonuclease H-like"/>
    <property type="match status" value="1"/>
</dbReference>
<dbReference type="GO" id="GO:0005634">
    <property type="term" value="C:nucleus"/>
    <property type="evidence" value="ECO:0007669"/>
    <property type="project" value="UniProtKB-SubCell"/>
</dbReference>
<feature type="region of interest" description="Disordered" evidence="6">
    <location>
        <begin position="1"/>
        <end position="31"/>
    </location>
</feature>
<dbReference type="InterPro" id="IPR036852">
    <property type="entry name" value="Peptidase_S8/S53_dom_sf"/>
</dbReference>
<evidence type="ECO:0000256" key="4">
    <source>
        <dbReference type="ARBA" id="ARBA00022833"/>
    </source>
</evidence>
<evidence type="ECO:0000256" key="2">
    <source>
        <dbReference type="ARBA" id="ARBA00022723"/>
    </source>
</evidence>
<feature type="compositionally biased region" description="Basic and acidic residues" evidence="6">
    <location>
        <begin position="18"/>
        <end position="31"/>
    </location>
</feature>
<feature type="compositionally biased region" description="Basic and acidic residues" evidence="6">
    <location>
        <begin position="565"/>
        <end position="580"/>
    </location>
</feature>
<keyword evidence="5" id="KW-0539">Nucleus</keyword>
<gene>
    <name evidence="8" type="ORF">VFPBJ_11600</name>
</gene>
<proteinExistence type="predicted"/>
<comment type="subcellular location">
    <subcellularLocation>
        <location evidence="1">Nucleus</location>
    </subcellularLocation>
</comment>
<feature type="region of interest" description="Disordered" evidence="6">
    <location>
        <begin position="841"/>
        <end position="870"/>
    </location>
</feature>
<reference evidence="8 9" key="1">
    <citation type="submission" date="2016-01" db="EMBL/GenBank/DDBJ databases">
        <title>Biosynthesis of antibiotic leucinostatins and their inhibition on Phytophthora in bio-control Purpureocillium lilacinum.</title>
        <authorList>
            <person name="Wang G."/>
            <person name="Liu Z."/>
            <person name="Lin R."/>
            <person name="Li E."/>
            <person name="Mao Z."/>
            <person name="Ling J."/>
            <person name="Yin W."/>
            <person name="Xie B."/>
        </authorList>
    </citation>
    <scope>NUCLEOTIDE SEQUENCE [LARGE SCALE GENOMIC DNA]</scope>
    <source>
        <strain evidence="8">PLBJ-1</strain>
    </source>
</reference>
<protein>
    <submittedName>
        <fullName evidence="8">Transposase-like protein</fullName>
    </submittedName>
</protein>
<dbReference type="Proteomes" id="UP000078240">
    <property type="component" value="Unassembled WGS sequence"/>
</dbReference>
<keyword evidence="3" id="KW-0863">Zinc-finger</keyword>
<evidence type="ECO:0000256" key="6">
    <source>
        <dbReference type="SAM" id="MobiDB-lite"/>
    </source>
</evidence>
<dbReference type="InterPro" id="IPR008906">
    <property type="entry name" value="HATC_C_dom"/>
</dbReference>
<feature type="region of interest" description="Disordered" evidence="6">
    <location>
        <begin position="1265"/>
        <end position="1286"/>
    </location>
</feature>
<comment type="caution">
    <text evidence="8">The sequence shown here is derived from an EMBL/GenBank/DDBJ whole genome shotgun (WGS) entry which is preliminary data.</text>
</comment>
<evidence type="ECO:0000256" key="1">
    <source>
        <dbReference type="ARBA" id="ARBA00004123"/>
    </source>
</evidence>
<evidence type="ECO:0000256" key="3">
    <source>
        <dbReference type="ARBA" id="ARBA00022771"/>
    </source>
</evidence>
<feature type="compositionally biased region" description="Acidic residues" evidence="6">
    <location>
        <begin position="586"/>
        <end position="598"/>
    </location>
</feature>
<dbReference type="GO" id="GO:0004252">
    <property type="term" value="F:serine-type endopeptidase activity"/>
    <property type="evidence" value="ECO:0007669"/>
    <property type="project" value="InterPro"/>
</dbReference>
<feature type="domain" description="HAT C-terminal dimerisation" evidence="7">
    <location>
        <begin position="1436"/>
        <end position="1516"/>
    </location>
</feature>
<dbReference type="PANTHER" id="PTHR46481">
    <property type="entry name" value="ZINC FINGER BED DOMAIN-CONTAINING PROTEIN 4"/>
    <property type="match status" value="1"/>
</dbReference>